<dbReference type="AlphaFoldDB" id="A0A3P6SIP7"/>
<keyword evidence="2" id="KW-1185">Reference proteome</keyword>
<protein>
    <submittedName>
        <fullName evidence="1">Uncharacterized protein</fullName>
    </submittedName>
</protein>
<accession>A0A3P6SIP7</accession>
<evidence type="ECO:0000313" key="1">
    <source>
        <dbReference type="EMBL" id="VDK67890.1"/>
    </source>
</evidence>
<evidence type="ECO:0000313" key="2">
    <source>
        <dbReference type="Proteomes" id="UP000271889"/>
    </source>
</evidence>
<dbReference type="Proteomes" id="UP000271889">
    <property type="component" value="Unassembled WGS sequence"/>
</dbReference>
<gene>
    <name evidence="1" type="ORF">CGOC_LOCUS6371</name>
</gene>
<organism evidence="1 2">
    <name type="scientific">Cylicostephanus goldi</name>
    <name type="common">Nematode worm</name>
    <dbReference type="NCBI Taxonomy" id="71465"/>
    <lineage>
        <taxon>Eukaryota</taxon>
        <taxon>Metazoa</taxon>
        <taxon>Ecdysozoa</taxon>
        <taxon>Nematoda</taxon>
        <taxon>Chromadorea</taxon>
        <taxon>Rhabditida</taxon>
        <taxon>Rhabditina</taxon>
        <taxon>Rhabditomorpha</taxon>
        <taxon>Strongyloidea</taxon>
        <taxon>Strongylidae</taxon>
        <taxon>Cylicostephanus</taxon>
    </lineage>
</organism>
<proteinExistence type="predicted"/>
<dbReference type="OrthoDB" id="421226at2759"/>
<name>A0A3P6SIP7_CYLGO</name>
<dbReference type="EMBL" id="UYRV01020630">
    <property type="protein sequence ID" value="VDK67890.1"/>
    <property type="molecule type" value="Genomic_DNA"/>
</dbReference>
<reference evidence="1 2" key="1">
    <citation type="submission" date="2018-11" db="EMBL/GenBank/DDBJ databases">
        <authorList>
            <consortium name="Pathogen Informatics"/>
        </authorList>
    </citation>
    <scope>NUCLEOTIDE SEQUENCE [LARGE SCALE GENOMIC DNA]</scope>
</reference>
<sequence>MEKGRNILAKDNLLEEVADEEELDQDAPVEEQLAYAARVIKEIEAQLDEAEKKFYVCYLIFFL</sequence>